<evidence type="ECO:0000256" key="4">
    <source>
        <dbReference type="SAM" id="SignalP"/>
    </source>
</evidence>
<dbReference type="Pfam" id="PF09223">
    <property type="entry name" value="ZinT"/>
    <property type="match status" value="1"/>
</dbReference>
<accession>A0AA94VFW8</accession>
<feature type="domain" description="ZinT" evidence="5">
    <location>
        <begin position="50"/>
        <end position="227"/>
    </location>
</feature>
<protein>
    <submittedName>
        <fullName evidence="6">ZinT family metal-binding protein</fullName>
    </submittedName>
</protein>
<feature type="compositionally biased region" description="Basic and acidic residues" evidence="3">
    <location>
        <begin position="29"/>
        <end position="47"/>
    </location>
</feature>
<dbReference type="RefSeq" id="WP_003512283.1">
    <property type="nucleotide sequence ID" value="NZ_SGOB01000001.1"/>
</dbReference>
<name>A0AA94VFW8_RHIRH</name>
<feature type="signal peptide" evidence="4">
    <location>
        <begin position="1"/>
        <end position="26"/>
    </location>
</feature>
<feature type="chain" id="PRO_5041654517" evidence="4">
    <location>
        <begin position="27"/>
        <end position="227"/>
    </location>
</feature>
<gene>
    <name evidence="6" type="ORF">EXN24_07500</name>
</gene>
<keyword evidence="2" id="KW-0862">Zinc</keyword>
<evidence type="ECO:0000313" key="6">
    <source>
        <dbReference type="EMBL" id="TRA91327.1"/>
    </source>
</evidence>
<proteinExistence type="predicted"/>
<dbReference type="GO" id="GO:0008270">
    <property type="term" value="F:zinc ion binding"/>
    <property type="evidence" value="ECO:0007669"/>
    <property type="project" value="InterPro"/>
</dbReference>
<dbReference type="Proteomes" id="UP000320858">
    <property type="component" value="Unassembled WGS sequence"/>
</dbReference>
<dbReference type="AlphaFoldDB" id="A0AA94VFW8"/>
<keyword evidence="1 4" id="KW-0732">Signal</keyword>
<evidence type="ECO:0000256" key="2">
    <source>
        <dbReference type="ARBA" id="ARBA00022833"/>
    </source>
</evidence>
<feature type="region of interest" description="Disordered" evidence="3">
    <location>
        <begin position="29"/>
        <end position="49"/>
    </location>
</feature>
<evidence type="ECO:0000313" key="7">
    <source>
        <dbReference type="Proteomes" id="UP000320858"/>
    </source>
</evidence>
<dbReference type="SUPFAM" id="SSF50814">
    <property type="entry name" value="Lipocalins"/>
    <property type="match status" value="1"/>
</dbReference>
<evidence type="ECO:0000256" key="3">
    <source>
        <dbReference type="SAM" id="MobiDB-lite"/>
    </source>
</evidence>
<dbReference type="EMBL" id="SGOB01000001">
    <property type="protein sequence ID" value="TRA91327.1"/>
    <property type="molecule type" value="Genomic_DNA"/>
</dbReference>
<dbReference type="Gene3D" id="2.40.128.20">
    <property type="match status" value="1"/>
</dbReference>
<dbReference type="InterPro" id="IPR012674">
    <property type="entry name" value="Calycin"/>
</dbReference>
<reference evidence="6 7" key="1">
    <citation type="journal article" date="2019" name="Appl. Microbiol. Biotechnol.">
        <title>Differential efficiency of wild type rhizogenic strains for rol gene transformation of plants.</title>
        <authorList>
            <person name="Desmet S."/>
            <person name="De Keyser E."/>
            <person name="Van Vaerenbergh J."/>
            <person name="Baeyen S."/>
            <person name="Van Huylenbroeck J."/>
            <person name="Geelen D."/>
            <person name="Dhooghe E."/>
        </authorList>
    </citation>
    <scope>NUCLEOTIDE SEQUENCE [LARGE SCALE GENOMIC DNA]</scope>
    <source>
        <strain evidence="6 7">B 4.1</strain>
    </source>
</reference>
<dbReference type="InterPro" id="IPR015304">
    <property type="entry name" value="ZinT_dom"/>
</dbReference>
<organism evidence="6 7">
    <name type="scientific">Rhizobium rhizogenes</name>
    <name type="common">Agrobacterium rhizogenes</name>
    <dbReference type="NCBI Taxonomy" id="359"/>
    <lineage>
        <taxon>Bacteria</taxon>
        <taxon>Pseudomonadati</taxon>
        <taxon>Pseudomonadota</taxon>
        <taxon>Alphaproteobacteria</taxon>
        <taxon>Hyphomicrobiales</taxon>
        <taxon>Rhizobiaceae</taxon>
        <taxon>Rhizobium/Agrobacterium group</taxon>
        <taxon>Rhizobium</taxon>
    </lineage>
</organism>
<comment type="caution">
    <text evidence="6">The sequence shown here is derived from an EMBL/GenBank/DDBJ whole genome shotgun (WGS) entry which is preliminary data.</text>
</comment>
<sequence>MQKTITRVTGALAIGSMLLMTAPALAAGKDKTSTAHSHSHDHSHGQTEAENQIYKGYFEDAQVKPRMLSDWEGDWQSVYPYLLNGSLDGIMAEKAAHGDKTAAEYRAYYEIGYKTDVNRITIKGDNVAFYKEGKPTQGTYVSDGQEILTYKKGNRGVRYIFKKTGGDADAPQFIQFSDHTIAPKKAGHYHLYWGNDRKALLDEVTNWPTYYPFQMDGPEIVEEMAAH</sequence>
<evidence type="ECO:0000259" key="5">
    <source>
        <dbReference type="Pfam" id="PF09223"/>
    </source>
</evidence>
<evidence type="ECO:0000256" key="1">
    <source>
        <dbReference type="ARBA" id="ARBA00022729"/>
    </source>
</evidence>